<feature type="region of interest" description="Disordered" evidence="2">
    <location>
        <begin position="1"/>
        <end position="46"/>
    </location>
</feature>
<dbReference type="InterPro" id="IPR036236">
    <property type="entry name" value="Znf_C2H2_sf"/>
</dbReference>
<sequence length="257" mass="28004">MVWPPSSAGGDNATGDQQLRHAAGIQGDSSIRSVNDDEAPEWDWDPFGSILQEETGQEAANTSEECFGAPLFTFLLGTGAQYDEESTARDRRIPELDHMTHEDQEGQQFQTPGGLMQSSQEDRLTLETLGPDYFPPGQDDPRHYISSPIPSTSVGQSLTPVTTPFASTTPTSLPNTGPQSSPLSHMTSAGTVSSLDGSGVCPECGYKVSVAKEDEDRNKNVRRHMREKHGQSVKCPQCGQNFSRPSNMKRHITNTHE</sequence>
<evidence type="ECO:0000313" key="4">
    <source>
        <dbReference type="EMBL" id="KAK0508171.1"/>
    </source>
</evidence>
<accession>A0AA39QTK5</accession>
<dbReference type="AlphaFoldDB" id="A0AA39QTK5"/>
<keyword evidence="1" id="KW-0479">Metal-binding</keyword>
<feature type="compositionally biased region" description="Basic residues" evidence="2">
    <location>
        <begin position="247"/>
        <end position="257"/>
    </location>
</feature>
<keyword evidence="5" id="KW-1185">Reference proteome</keyword>
<evidence type="ECO:0000256" key="1">
    <source>
        <dbReference type="PROSITE-ProRule" id="PRU00042"/>
    </source>
</evidence>
<feature type="compositionally biased region" description="Polar residues" evidence="2">
    <location>
        <begin position="151"/>
        <end position="196"/>
    </location>
</feature>
<organism evidence="4 5">
    <name type="scientific">Cladonia borealis</name>
    <dbReference type="NCBI Taxonomy" id="184061"/>
    <lineage>
        <taxon>Eukaryota</taxon>
        <taxon>Fungi</taxon>
        <taxon>Dikarya</taxon>
        <taxon>Ascomycota</taxon>
        <taxon>Pezizomycotina</taxon>
        <taxon>Lecanoromycetes</taxon>
        <taxon>OSLEUM clade</taxon>
        <taxon>Lecanoromycetidae</taxon>
        <taxon>Lecanorales</taxon>
        <taxon>Lecanorineae</taxon>
        <taxon>Cladoniaceae</taxon>
        <taxon>Cladonia</taxon>
    </lineage>
</organism>
<reference evidence="4" key="1">
    <citation type="submission" date="2023-03" db="EMBL/GenBank/DDBJ databases">
        <title>Complete genome of Cladonia borealis.</title>
        <authorList>
            <person name="Park H."/>
        </authorList>
    </citation>
    <scope>NUCLEOTIDE SEQUENCE</scope>
    <source>
        <strain evidence="4">ANT050790</strain>
    </source>
</reference>
<dbReference type="Pfam" id="PF00096">
    <property type="entry name" value="zf-C2H2"/>
    <property type="match status" value="1"/>
</dbReference>
<dbReference type="EMBL" id="JAFEKC020000021">
    <property type="protein sequence ID" value="KAK0508171.1"/>
    <property type="molecule type" value="Genomic_DNA"/>
</dbReference>
<name>A0AA39QTK5_9LECA</name>
<dbReference type="InterPro" id="IPR013087">
    <property type="entry name" value="Znf_C2H2_type"/>
</dbReference>
<dbReference type="PROSITE" id="PS50157">
    <property type="entry name" value="ZINC_FINGER_C2H2_2"/>
    <property type="match status" value="1"/>
</dbReference>
<dbReference type="Gene3D" id="3.30.160.60">
    <property type="entry name" value="Classic Zinc Finger"/>
    <property type="match status" value="1"/>
</dbReference>
<gene>
    <name evidence="4" type="ORF">JMJ35_009255</name>
</gene>
<dbReference type="GO" id="GO:0008270">
    <property type="term" value="F:zinc ion binding"/>
    <property type="evidence" value="ECO:0007669"/>
    <property type="project" value="UniProtKB-KW"/>
</dbReference>
<dbReference type="SMART" id="SM00355">
    <property type="entry name" value="ZnF_C2H2"/>
    <property type="match status" value="2"/>
</dbReference>
<dbReference type="SUPFAM" id="SSF57667">
    <property type="entry name" value="beta-beta-alpha zinc fingers"/>
    <property type="match status" value="1"/>
</dbReference>
<proteinExistence type="predicted"/>
<keyword evidence="1" id="KW-0863">Zinc-finger</keyword>
<dbReference type="Proteomes" id="UP001166286">
    <property type="component" value="Unassembled WGS sequence"/>
</dbReference>
<feature type="domain" description="C2H2-type" evidence="3">
    <location>
        <begin position="233"/>
        <end position="257"/>
    </location>
</feature>
<protein>
    <recommendedName>
        <fullName evidence="3">C2H2-type domain-containing protein</fullName>
    </recommendedName>
</protein>
<feature type="region of interest" description="Disordered" evidence="2">
    <location>
        <begin position="223"/>
        <end position="257"/>
    </location>
</feature>
<evidence type="ECO:0000256" key="2">
    <source>
        <dbReference type="SAM" id="MobiDB-lite"/>
    </source>
</evidence>
<evidence type="ECO:0000313" key="5">
    <source>
        <dbReference type="Proteomes" id="UP001166286"/>
    </source>
</evidence>
<evidence type="ECO:0000259" key="3">
    <source>
        <dbReference type="PROSITE" id="PS50157"/>
    </source>
</evidence>
<keyword evidence="1" id="KW-0862">Zinc</keyword>
<dbReference type="PROSITE" id="PS00028">
    <property type="entry name" value="ZINC_FINGER_C2H2_1"/>
    <property type="match status" value="1"/>
</dbReference>
<comment type="caution">
    <text evidence="4">The sequence shown here is derived from an EMBL/GenBank/DDBJ whole genome shotgun (WGS) entry which is preliminary data.</text>
</comment>
<feature type="region of interest" description="Disordered" evidence="2">
    <location>
        <begin position="151"/>
        <end position="197"/>
    </location>
</feature>